<evidence type="ECO:0000256" key="2">
    <source>
        <dbReference type="SAM" id="SignalP"/>
    </source>
</evidence>
<dbReference type="Proteomes" id="UP000664859">
    <property type="component" value="Unassembled WGS sequence"/>
</dbReference>
<evidence type="ECO:0000313" key="3">
    <source>
        <dbReference type="EMBL" id="KAG5192729.1"/>
    </source>
</evidence>
<name>A0A836CPC5_9STRA</name>
<protein>
    <submittedName>
        <fullName evidence="3">Uncharacterized protein</fullName>
    </submittedName>
</protein>
<dbReference type="AlphaFoldDB" id="A0A836CPC5"/>
<reference evidence="3" key="1">
    <citation type="submission" date="2021-02" db="EMBL/GenBank/DDBJ databases">
        <title>First Annotated Genome of the Yellow-green Alga Tribonema minus.</title>
        <authorList>
            <person name="Mahan K.M."/>
        </authorList>
    </citation>
    <scope>NUCLEOTIDE SEQUENCE</scope>
    <source>
        <strain evidence="3">UTEX B ZZ1240</strain>
    </source>
</reference>
<feature type="region of interest" description="Disordered" evidence="1">
    <location>
        <begin position="370"/>
        <end position="455"/>
    </location>
</feature>
<feature type="region of interest" description="Disordered" evidence="1">
    <location>
        <begin position="30"/>
        <end position="53"/>
    </location>
</feature>
<evidence type="ECO:0000256" key="1">
    <source>
        <dbReference type="SAM" id="MobiDB-lite"/>
    </source>
</evidence>
<feature type="signal peptide" evidence="2">
    <location>
        <begin position="1"/>
        <end position="19"/>
    </location>
</feature>
<keyword evidence="2" id="KW-0732">Signal</keyword>
<accession>A0A836CPC5</accession>
<proteinExistence type="predicted"/>
<keyword evidence="4" id="KW-1185">Reference proteome</keyword>
<dbReference type="EMBL" id="JAFCMP010000002">
    <property type="protein sequence ID" value="KAG5192729.1"/>
    <property type="molecule type" value="Genomic_DNA"/>
</dbReference>
<organism evidence="3 4">
    <name type="scientific">Tribonema minus</name>
    <dbReference type="NCBI Taxonomy" id="303371"/>
    <lineage>
        <taxon>Eukaryota</taxon>
        <taxon>Sar</taxon>
        <taxon>Stramenopiles</taxon>
        <taxon>Ochrophyta</taxon>
        <taxon>PX clade</taxon>
        <taxon>Xanthophyceae</taxon>
        <taxon>Tribonematales</taxon>
        <taxon>Tribonemataceae</taxon>
        <taxon>Tribonema</taxon>
    </lineage>
</organism>
<feature type="compositionally biased region" description="Gly residues" evidence="1">
    <location>
        <begin position="398"/>
        <end position="410"/>
    </location>
</feature>
<feature type="chain" id="PRO_5032686333" evidence="2">
    <location>
        <begin position="20"/>
        <end position="455"/>
    </location>
</feature>
<gene>
    <name evidence="3" type="ORF">JKP88DRAFT_347293</name>
</gene>
<feature type="compositionally biased region" description="Basic and acidic residues" evidence="1">
    <location>
        <begin position="411"/>
        <end position="449"/>
    </location>
</feature>
<comment type="caution">
    <text evidence="3">The sequence shown here is derived from an EMBL/GenBank/DDBJ whole genome shotgun (WGS) entry which is preliminary data.</text>
</comment>
<evidence type="ECO:0000313" key="4">
    <source>
        <dbReference type="Proteomes" id="UP000664859"/>
    </source>
</evidence>
<sequence length="455" mass="49009">MKVAVVAAAVAAFACSADARSLWSEQRELAATEAPTMSPSSSPTVAPTSGLIFPEDTPKNEVCVQGVRPPGVKPGACMQVMCVPKAVEKLDKFHTTVRFCLQRPRKWHLAFGLLDMKTKAYLGGEGFGIVDEEWQCAEHTFEHVFLAPKDLPDPATTKPYPNLTPSKLDLMWKFFAIPNWGTGADDYVEDTFPNMLAEAGIDIQPNYLKPLTPEGDCPIKPTRFWNLPPTGEEDGINFSVIPPCLAPGEEWTIVVDTHIESVPMADLHVNMQIGSGGDVYLGDADVYVTESDIFGLDKNTPGRKWTQNVVTFTKAQTKLVTRTDKVYLATFLVRPNSQYNKKVPGGWHFIDREFYLKVEFCAAGETSVAAEPRPYNTPAPKVEVTPAPMAAPLDQPTGAGGKGAGKNGGGKKGDGKKGDGKNKGGKDGGKKKGDGKKQGDGKKKGDGKKAGANAL</sequence>
<feature type="compositionally biased region" description="Low complexity" evidence="1">
    <location>
        <begin position="31"/>
        <end position="49"/>
    </location>
</feature>
<dbReference type="PROSITE" id="PS51257">
    <property type="entry name" value="PROKAR_LIPOPROTEIN"/>
    <property type="match status" value="1"/>
</dbReference>